<evidence type="ECO:0000256" key="5">
    <source>
        <dbReference type="ARBA" id="ARBA00023136"/>
    </source>
</evidence>
<keyword evidence="3 7" id="KW-0812">Transmembrane</keyword>
<gene>
    <name evidence="9" type="ORF">ATL40_2679</name>
</gene>
<protein>
    <submittedName>
        <fullName evidence="9">Putative copper resistance protein D</fullName>
    </submittedName>
</protein>
<dbReference type="AlphaFoldDB" id="A0A2A9D5D0"/>
<evidence type="ECO:0000313" key="10">
    <source>
        <dbReference type="Proteomes" id="UP000224915"/>
    </source>
</evidence>
<dbReference type="PANTHER" id="PTHR34820:SF4">
    <property type="entry name" value="INNER MEMBRANE PROTEIN YEBZ"/>
    <property type="match status" value="1"/>
</dbReference>
<feature type="transmembrane region" description="Helical" evidence="7">
    <location>
        <begin position="288"/>
        <end position="308"/>
    </location>
</feature>
<evidence type="ECO:0000256" key="1">
    <source>
        <dbReference type="ARBA" id="ARBA00004651"/>
    </source>
</evidence>
<feature type="transmembrane region" description="Helical" evidence="7">
    <location>
        <begin position="571"/>
        <end position="600"/>
    </location>
</feature>
<dbReference type="EMBL" id="PDJD01000001">
    <property type="protein sequence ID" value="PFG21059.1"/>
    <property type="molecule type" value="Genomic_DNA"/>
</dbReference>
<dbReference type="GO" id="GO:0005886">
    <property type="term" value="C:plasma membrane"/>
    <property type="evidence" value="ECO:0007669"/>
    <property type="project" value="UniProtKB-SubCell"/>
</dbReference>
<feature type="domain" description="Copper resistance protein D" evidence="8">
    <location>
        <begin position="251"/>
        <end position="345"/>
    </location>
</feature>
<evidence type="ECO:0000256" key="4">
    <source>
        <dbReference type="ARBA" id="ARBA00022989"/>
    </source>
</evidence>
<reference evidence="9 10" key="1">
    <citation type="submission" date="2017-10" db="EMBL/GenBank/DDBJ databases">
        <title>Sequencing the genomes of 1000 actinobacteria strains.</title>
        <authorList>
            <person name="Klenk H.-P."/>
        </authorList>
    </citation>
    <scope>NUCLEOTIDE SEQUENCE [LARGE SCALE GENOMIC DNA]</scope>
    <source>
        <strain evidence="9 10">DSM 21801</strain>
    </source>
</reference>
<evidence type="ECO:0000256" key="7">
    <source>
        <dbReference type="SAM" id="Phobius"/>
    </source>
</evidence>
<feature type="transmembrane region" description="Helical" evidence="7">
    <location>
        <begin position="166"/>
        <end position="199"/>
    </location>
</feature>
<evidence type="ECO:0000256" key="3">
    <source>
        <dbReference type="ARBA" id="ARBA00022692"/>
    </source>
</evidence>
<feature type="transmembrane region" description="Helical" evidence="7">
    <location>
        <begin position="536"/>
        <end position="559"/>
    </location>
</feature>
<dbReference type="InterPro" id="IPR019108">
    <property type="entry name" value="Caa3_assmbl_CtaG-rel"/>
</dbReference>
<evidence type="ECO:0000313" key="9">
    <source>
        <dbReference type="EMBL" id="PFG21059.1"/>
    </source>
</evidence>
<feature type="transmembrane region" description="Helical" evidence="7">
    <location>
        <begin position="500"/>
        <end position="524"/>
    </location>
</feature>
<comment type="caution">
    <text evidence="9">The sequence shown here is derived from an EMBL/GenBank/DDBJ whole genome shotgun (WGS) entry which is preliminary data.</text>
</comment>
<feature type="region of interest" description="Disordered" evidence="6">
    <location>
        <begin position="676"/>
        <end position="698"/>
    </location>
</feature>
<dbReference type="Proteomes" id="UP000224915">
    <property type="component" value="Unassembled WGS sequence"/>
</dbReference>
<proteinExistence type="predicted"/>
<dbReference type="Pfam" id="PF05425">
    <property type="entry name" value="CopD"/>
    <property type="match status" value="1"/>
</dbReference>
<evidence type="ECO:0000259" key="8">
    <source>
        <dbReference type="Pfam" id="PF05425"/>
    </source>
</evidence>
<keyword evidence="10" id="KW-1185">Reference proteome</keyword>
<dbReference type="InterPro" id="IPR032694">
    <property type="entry name" value="CopC/D"/>
</dbReference>
<feature type="transmembrane region" description="Helical" evidence="7">
    <location>
        <begin position="389"/>
        <end position="407"/>
    </location>
</feature>
<evidence type="ECO:0000256" key="6">
    <source>
        <dbReference type="SAM" id="MobiDB-lite"/>
    </source>
</evidence>
<accession>A0A2A9D5D0</accession>
<keyword evidence="5 7" id="KW-0472">Membrane</keyword>
<feature type="transmembrane region" description="Helical" evidence="7">
    <location>
        <begin position="419"/>
        <end position="445"/>
    </location>
</feature>
<organism evidence="9 10">
    <name type="scientific">Serinibacter salmoneus</name>
    <dbReference type="NCBI Taxonomy" id="556530"/>
    <lineage>
        <taxon>Bacteria</taxon>
        <taxon>Bacillati</taxon>
        <taxon>Actinomycetota</taxon>
        <taxon>Actinomycetes</taxon>
        <taxon>Micrococcales</taxon>
        <taxon>Beutenbergiaceae</taxon>
        <taxon>Serinibacter</taxon>
    </lineage>
</organism>
<keyword evidence="2" id="KW-1003">Cell membrane</keyword>
<feature type="transmembrane region" description="Helical" evidence="7">
    <location>
        <begin position="219"/>
        <end position="240"/>
    </location>
</feature>
<dbReference type="OrthoDB" id="5241646at2"/>
<feature type="transmembrane region" description="Helical" evidence="7">
    <location>
        <begin position="57"/>
        <end position="77"/>
    </location>
</feature>
<comment type="subcellular location">
    <subcellularLocation>
        <location evidence="1">Cell membrane</location>
        <topology evidence="1">Multi-pass membrane protein</topology>
    </subcellularLocation>
</comment>
<dbReference type="PANTHER" id="PTHR34820">
    <property type="entry name" value="INNER MEMBRANE PROTEIN YEBZ"/>
    <property type="match status" value="1"/>
</dbReference>
<dbReference type="InterPro" id="IPR008457">
    <property type="entry name" value="Cu-R_CopD_dom"/>
</dbReference>
<sequence>MTSPAPSTRWRVRTLASAAVLAIVVTAVTASLSGAVEATALSDPGALVRWGLPVTDLLVTTAATVTMGALTLAAFVLPQRQVPGAGRGRSGGARAPRGPRVRPDGAAWPIAQRTAAAASVVWTLGVGVQLVLTYAQVAGRAPTEPGFTAELELFLTRIELGQAGLWALALTAVTALAAVATASAAGAAWSVVAGAVAFIPVAASGHAAGAADHILAVGALYLHLIPVTMWIGGLVVLMIVSPRIGRDVRSAASRYSAIAAWSLALVVVSGVASATVRLAGPSDLLTPYGALLIGKALLTLALGLLGLWHRRRTIPRLADGASALFWRLIAVEVLVAAAVIGMATTLSSTPPPVPEIPLEAPSPGELITGYPVPVQPTAFGWAFFVRPDVLVLAGIGSAAVMLVRWCLRLRRRGDAWPWLRVAWGLLGLGVLAWVTSGGAAVYGMILFSAHMVQHMLLVMLIPIFLVLAAPVTLALRALPGRQDGSLGPRELMLAVVHSRLAAFFGNPVIAAINVVLSMFVFYFTPLFQYSLSNHLVHLWMIVHFTLTGYLFVNALIGIDPGPTRPGYPIRLLLLFATMGFHAFFGLFIAQSTSLIAAPWFGALGLPWGVDALADQQLGGYYAWAFGEVPSLVLAVALGIAWIRDDERTAIRLDRAAARDGEADLAAYNAMLARMAGGGTAGETDDGRSPRDNPTQETR</sequence>
<dbReference type="GO" id="GO:0006825">
    <property type="term" value="P:copper ion transport"/>
    <property type="evidence" value="ECO:0007669"/>
    <property type="project" value="InterPro"/>
</dbReference>
<feature type="transmembrane region" description="Helical" evidence="7">
    <location>
        <begin position="320"/>
        <end position="343"/>
    </location>
</feature>
<dbReference type="RefSeq" id="WP_143556996.1">
    <property type="nucleotide sequence ID" value="NZ_PDJD01000001.1"/>
</dbReference>
<keyword evidence="4 7" id="KW-1133">Transmembrane helix</keyword>
<feature type="transmembrane region" description="Helical" evidence="7">
    <location>
        <begin position="457"/>
        <end position="479"/>
    </location>
</feature>
<feature type="transmembrane region" description="Helical" evidence="7">
    <location>
        <begin position="620"/>
        <end position="642"/>
    </location>
</feature>
<name>A0A2A9D5D0_9MICO</name>
<feature type="transmembrane region" description="Helical" evidence="7">
    <location>
        <begin position="252"/>
        <end position="276"/>
    </location>
</feature>
<evidence type="ECO:0000256" key="2">
    <source>
        <dbReference type="ARBA" id="ARBA00022475"/>
    </source>
</evidence>
<dbReference type="Pfam" id="PF09678">
    <property type="entry name" value="Caa3_CtaG"/>
    <property type="match status" value="1"/>
</dbReference>